<reference evidence="2 3" key="1">
    <citation type="submission" date="2024-07" db="EMBL/GenBank/DDBJ databases">
        <title>Section-level genome sequencing and comparative genomics of Aspergillus sections Usti and Cavernicolus.</title>
        <authorList>
            <consortium name="Lawrence Berkeley National Laboratory"/>
            <person name="Nybo J.L."/>
            <person name="Vesth T.C."/>
            <person name="Theobald S."/>
            <person name="Frisvad J.C."/>
            <person name="Larsen T.O."/>
            <person name="Kjaerboelling I."/>
            <person name="Rothschild-Mancinelli K."/>
            <person name="Lyhne E.K."/>
            <person name="Kogle M.E."/>
            <person name="Barry K."/>
            <person name="Clum A."/>
            <person name="Na H."/>
            <person name="Ledsgaard L."/>
            <person name="Lin J."/>
            <person name="Lipzen A."/>
            <person name="Kuo A."/>
            <person name="Riley R."/>
            <person name="Mondo S."/>
            <person name="Labutti K."/>
            <person name="Haridas S."/>
            <person name="Pangalinan J."/>
            <person name="Salamov A.A."/>
            <person name="Simmons B.A."/>
            <person name="Magnuson J.K."/>
            <person name="Chen J."/>
            <person name="Drula E."/>
            <person name="Henrissat B."/>
            <person name="Wiebenga A."/>
            <person name="Lubbers R.J."/>
            <person name="Gomes A.C."/>
            <person name="Makela M.R."/>
            <person name="Stajich J."/>
            <person name="Grigoriev I.V."/>
            <person name="Mortensen U.H."/>
            <person name="De Vries R.P."/>
            <person name="Baker S.E."/>
            <person name="Andersen M.R."/>
        </authorList>
    </citation>
    <scope>NUCLEOTIDE SEQUENCE [LARGE SCALE GENOMIC DNA]</scope>
    <source>
        <strain evidence="2 3">CBS 123904</strain>
    </source>
</reference>
<gene>
    <name evidence="2" type="ORF">BJY01DRAFT_251300</name>
</gene>
<keyword evidence="1" id="KW-1133">Transmembrane helix</keyword>
<accession>A0ABR4JCM9</accession>
<dbReference type="Proteomes" id="UP001610446">
    <property type="component" value="Unassembled WGS sequence"/>
</dbReference>
<proteinExistence type="predicted"/>
<feature type="transmembrane region" description="Helical" evidence="1">
    <location>
        <begin position="167"/>
        <end position="193"/>
    </location>
</feature>
<comment type="caution">
    <text evidence="2">The sequence shown here is derived from an EMBL/GenBank/DDBJ whole genome shotgun (WGS) entry which is preliminary data.</text>
</comment>
<keyword evidence="1" id="KW-0472">Membrane</keyword>
<evidence type="ECO:0000313" key="2">
    <source>
        <dbReference type="EMBL" id="KAL2837790.1"/>
    </source>
</evidence>
<feature type="transmembrane region" description="Helical" evidence="1">
    <location>
        <begin position="96"/>
        <end position="113"/>
    </location>
</feature>
<keyword evidence="1" id="KW-0812">Transmembrane</keyword>
<feature type="transmembrane region" description="Helical" evidence="1">
    <location>
        <begin position="143"/>
        <end position="161"/>
    </location>
</feature>
<keyword evidence="3" id="KW-1185">Reference proteome</keyword>
<name>A0ABR4JCM9_9EURO</name>
<evidence type="ECO:0000256" key="1">
    <source>
        <dbReference type="SAM" id="Phobius"/>
    </source>
</evidence>
<sequence>MSLIGGIRFAFGPWTLGTVNLCHWIHWAKAETEWTRPGSVAQLTITHYTQSVKAHKPSLQNLFLMDDYDFFSIGSKEATTLYNIGHRHSLLYFNEIRLGIAFFAIAFLTFSFTLGVCEIIPPTISGALILYPSLLLSCLENPYLWCWLLLIAMGVGWPFVMENSNQLAVLAVLSICPFLMAFSFLIIVTAAGVKGLQLFPDEKFLVNALAGQAEYTGYSLKPARIWEAAMQSFNGHGRGAKVQHPV</sequence>
<organism evidence="2 3">
    <name type="scientific">Aspergillus pseudoustus</name>
    <dbReference type="NCBI Taxonomy" id="1810923"/>
    <lineage>
        <taxon>Eukaryota</taxon>
        <taxon>Fungi</taxon>
        <taxon>Dikarya</taxon>
        <taxon>Ascomycota</taxon>
        <taxon>Pezizomycotina</taxon>
        <taxon>Eurotiomycetes</taxon>
        <taxon>Eurotiomycetidae</taxon>
        <taxon>Eurotiales</taxon>
        <taxon>Aspergillaceae</taxon>
        <taxon>Aspergillus</taxon>
        <taxon>Aspergillus subgen. Nidulantes</taxon>
    </lineage>
</organism>
<protein>
    <submittedName>
        <fullName evidence="2">Uncharacterized protein</fullName>
    </submittedName>
</protein>
<evidence type="ECO:0000313" key="3">
    <source>
        <dbReference type="Proteomes" id="UP001610446"/>
    </source>
</evidence>
<dbReference type="EMBL" id="JBFXLU010000155">
    <property type="protein sequence ID" value="KAL2837790.1"/>
    <property type="molecule type" value="Genomic_DNA"/>
</dbReference>